<comment type="caution">
    <text evidence="2">The sequence shown here is derived from an EMBL/GenBank/DDBJ whole genome shotgun (WGS) entry which is preliminary data.</text>
</comment>
<feature type="region of interest" description="Disordered" evidence="1">
    <location>
        <begin position="91"/>
        <end position="140"/>
    </location>
</feature>
<keyword evidence="3" id="KW-1185">Reference proteome</keyword>
<gene>
    <name evidence="2" type="ORF">GSI_02212</name>
</gene>
<dbReference type="AlphaFoldDB" id="A0A2G8SNY7"/>
<organism evidence="2 3">
    <name type="scientific">Ganoderma sinense ZZ0214-1</name>
    <dbReference type="NCBI Taxonomy" id="1077348"/>
    <lineage>
        <taxon>Eukaryota</taxon>
        <taxon>Fungi</taxon>
        <taxon>Dikarya</taxon>
        <taxon>Basidiomycota</taxon>
        <taxon>Agaricomycotina</taxon>
        <taxon>Agaricomycetes</taxon>
        <taxon>Polyporales</taxon>
        <taxon>Polyporaceae</taxon>
        <taxon>Ganoderma</taxon>
    </lineage>
</organism>
<feature type="compositionally biased region" description="Polar residues" evidence="1">
    <location>
        <begin position="99"/>
        <end position="123"/>
    </location>
</feature>
<name>A0A2G8SNY7_9APHY</name>
<dbReference type="STRING" id="1077348.A0A2G8SNY7"/>
<feature type="region of interest" description="Disordered" evidence="1">
    <location>
        <begin position="152"/>
        <end position="231"/>
    </location>
</feature>
<evidence type="ECO:0000313" key="3">
    <source>
        <dbReference type="Proteomes" id="UP000230002"/>
    </source>
</evidence>
<reference evidence="2 3" key="1">
    <citation type="journal article" date="2015" name="Sci. Rep.">
        <title>Chromosome-level genome map provides insights into diverse defense mechanisms in the medicinal fungus Ganoderma sinense.</title>
        <authorList>
            <person name="Zhu Y."/>
            <person name="Xu J."/>
            <person name="Sun C."/>
            <person name="Zhou S."/>
            <person name="Xu H."/>
            <person name="Nelson D.R."/>
            <person name="Qian J."/>
            <person name="Song J."/>
            <person name="Luo H."/>
            <person name="Xiang L."/>
            <person name="Li Y."/>
            <person name="Xu Z."/>
            <person name="Ji A."/>
            <person name="Wang L."/>
            <person name="Lu S."/>
            <person name="Hayward A."/>
            <person name="Sun W."/>
            <person name="Li X."/>
            <person name="Schwartz D.C."/>
            <person name="Wang Y."/>
            <person name="Chen S."/>
        </authorList>
    </citation>
    <scope>NUCLEOTIDE SEQUENCE [LARGE SCALE GENOMIC DNA]</scope>
    <source>
        <strain evidence="2 3">ZZ0214-1</strain>
    </source>
</reference>
<evidence type="ECO:0000313" key="2">
    <source>
        <dbReference type="EMBL" id="PIL35484.1"/>
    </source>
</evidence>
<feature type="region of interest" description="Disordered" evidence="1">
    <location>
        <begin position="1"/>
        <end position="41"/>
    </location>
</feature>
<dbReference type="EMBL" id="AYKW01000003">
    <property type="protein sequence ID" value="PIL35484.1"/>
    <property type="molecule type" value="Genomic_DNA"/>
</dbReference>
<evidence type="ECO:0000256" key="1">
    <source>
        <dbReference type="SAM" id="MobiDB-lite"/>
    </source>
</evidence>
<proteinExistence type="predicted"/>
<feature type="compositionally biased region" description="Low complexity" evidence="1">
    <location>
        <begin position="1"/>
        <end position="11"/>
    </location>
</feature>
<sequence>MATPSSSATTPSPRPHYLQSSATASTSLAMPNGLLPNDTEDRESLARKITADAHLGELALSLRARLLYANFKVKSNTASHTLHQLDSQLSAAGRHTPNGKRTANYFNEPGSPSGNPAGQSSRSGARKGSMAPPPPVTASAAQSLFSSLLAPPPAKRARTIHNPEDPPVPPPEKAVEHAHSPLRPTKTTRTPDAHGKSKSKRAAKEKASAPGSGKSKGKGKQRVTAEGSFETANSVEEREIDMEAAATLTTLLLNQQRPSISATAGSPRSIRAELCEDRTGRRHPCALVPTIASCESYAFYSYPTPFPCVVPSLPGHVPGVSASIKFDTGQQLATRGRWHPEDNTP</sequence>
<accession>A0A2G8SNY7</accession>
<dbReference type="OrthoDB" id="2163387at2759"/>
<protein>
    <submittedName>
        <fullName evidence="2">Uncharacterized protein</fullName>
    </submittedName>
</protein>
<dbReference type="Proteomes" id="UP000230002">
    <property type="component" value="Unassembled WGS sequence"/>
</dbReference>